<dbReference type="EMBL" id="BLLF01002551">
    <property type="protein sequence ID" value="GFH24496.1"/>
    <property type="molecule type" value="Genomic_DNA"/>
</dbReference>
<name>A0A699ZZV1_HAELA</name>
<keyword evidence="1" id="KW-0418">Kinase</keyword>
<gene>
    <name evidence="1" type="ORF">HaLaN_22304</name>
</gene>
<dbReference type="Proteomes" id="UP000485058">
    <property type="component" value="Unassembled WGS sequence"/>
</dbReference>
<proteinExistence type="predicted"/>
<reference evidence="1 2" key="1">
    <citation type="submission" date="2020-02" db="EMBL/GenBank/DDBJ databases">
        <title>Draft genome sequence of Haematococcus lacustris strain NIES-144.</title>
        <authorList>
            <person name="Morimoto D."/>
            <person name="Nakagawa S."/>
            <person name="Yoshida T."/>
            <person name="Sawayama S."/>
        </authorList>
    </citation>
    <scope>NUCLEOTIDE SEQUENCE [LARGE SCALE GENOMIC DNA]</scope>
    <source>
        <strain evidence="1 2">NIES-144</strain>
    </source>
</reference>
<organism evidence="1 2">
    <name type="scientific">Haematococcus lacustris</name>
    <name type="common">Green alga</name>
    <name type="synonym">Haematococcus pluvialis</name>
    <dbReference type="NCBI Taxonomy" id="44745"/>
    <lineage>
        <taxon>Eukaryota</taxon>
        <taxon>Viridiplantae</taxon>
        <taxon>Chlorophyta</taxon>
        <taxon>core chlorophytes</taxon>
        <taxon>Chlorophyceae</taxon>
        <taxon>CS clade</taxon>
        <taxon>Chlamydomonadales</taxon>
        <taxon>Haematococcaceae</taxon>
        <taxon>Haematococcus</taxon>
    </lineage>
</organism>
<dbReference type="AlphaFoldDB" id="A0A699ZZV1"/>
<sequence length="127" mass="14032">MTGPDTLGAWTSRWDISKCSLQRLVMDAPNVITPLTRLSEQVAGDMEAIQCTERRLNNDSDIADKVRRYATSRQRLVQMQREIQSHEELQQAGHAALAALSAQMAAVQEQLAEKAAGLDGALPIQHH</sequence>
<evidence type="ECO:0000313" key="1">
    <source>
        <dbReference type="EMBL" id="GFH24496.1"/>
    </source>
</evidence>
<keyword evidence="1" id="KW-0808">Transferase</keyword>
<evidence type="ECO:0000313" key="2">
    <source>
        <dbReference type="Proteomes" id="UP000485058"/>
    </source>
</evidence>
<protein>
    <submittedName>
        <fullName evidence="1">NimA-related protein kinase 6</fullName>
    </submittedName>
</protein>
<dbReference type="GO" id="GO:0016301">
    <property type="term" value="F:kinase activity"/>
    <property type="evidence" value="ECO:0007669"/>
    <property type="project" value="UniProtKB-KW"/>
</dbReference>
<accession>A0A699ZZV1</accession>
<comment type="caution">
    <text evidence="1">The sequence shown here is derived from an EMBL/GenBank/DDBJ whole genome shotgun (WGS) entry which is preliminary data.</text>
</comment>
<keyword evidence="2" id="KW-1185">Reference proteome</keyword>